<dbReference type="AlphaFoldDB" id="A0A0E9XAF1"/>
<proteinExistence type="predicted"/>
<dbReference type="EMBL" id="GBXM01008968">
    <property type="protein sequence ID" value="JAH99609.1"/>
    <property type="molecule type" value="Transcribed_RNA"/>
</dbReference>
<reference evidence="1" key="1">
    <citation type="submission" date="2014-11" db="EMBL/GenBank/DDBJ databases">
        <authorList>
            <person name="Amaro Gonzalez C."/>
        </authorList>
    </citation>
    <scope>NUCLEOTIDE SEQUENCE</scope>
</reference>
<protein>
    <submittedName>
        <fullName evidence="1">Uncharacterized protein</fullName>
    </submittedName>
</protein>
<accession>A0A0E9XAF1</accession>
<sequence>MLSLSNFILCNTVQFSGEGYMWSLKVFMVFASR</sequence>
<reference evidence="1" key="2">
    <citation type="journal article" date="2015" name="Fish Shellfish Immunol.">
        <title>Early steps in the European eel (Anguilla anguilla)-Vibrio vulnificus interaction in the gills: Role of the RtxA13 toxin.</title>
        <authorList>
            <person name="Callol A."/>
            <person name="Pajuelo D."/>
            <person name="Ebbesson L."/>
            <person name="Teles M."/>
            <person name="MacKenzie S."/>
            <person name="Amaro C."/>
        </authorList>
    </citation>
    <scope>NUCLEOTIDE SEQUENCE</scope>
</reference>
<name>A0A0E9XAF1_ANGAN</name>
<evidence type="ECO:0000313" key="1">
    <source>
        <dbReference type="EMBL" id="JAH99609.1"/>
    </source>
</evidence>
<organism evidence="1">
    <name type="scientific">Anguilla anguilla</name>
    <name type="common">European freshwater eel</name>
    <name type="synonym">Muraena anguilla</name>
    <dbReference type="NCBI Taxonomy" id="7936"/>
    <lineage>
        <taxon>Eukaryota</taxon>
        <taxon>Metazoa</taxon>
        <taxon>Chordata</taxon>
        <taxon>Craniata</taxon>
        <taxon>Vertebrata</taxon>
        <taxon>Euteleostomi</taxon>
        <taxon>Actinopterygii</taxon>
        <taxon>Neopterygii</taxon>
        <taxon>Teleostei</taxon>
        <taxon>Anguilliformes</taxon>
        <taxon>Anguillidae</taxon>
        <taxon>Anguilla</taxon>
    </lineage>
</organism>